<gene>
    <name evidence="1" type="ordered locus">STAUR_3235</name>
</gene>
<name>E3FWX6_STIAD</name>
<protein>
    <submittedName>
        <fullName evidence="1">Uncharacterized protein</fullName>
    </submittedName>
</protein>
<accession>E3FWX6</accession>
<sequence length="161" mass="17842">MVAWLRAYSLAALMNRGLPMTNACPKHPRPQWMQALPLQFQELLEEVYVLIEQGPLRFVPGGLRTLVELLGREVLGESLSFGKMPGALHERHLASAAERDRLAEVLAGAHAAVHDGTLLSRGAVLHMLLCVERLLQNCFVLSQPHAELREVAARREAGRRG</sequence>
<dbReference type="KEGG" id="sur:STAUR_3235"/>
<evidence type="ECO:0000313" key="1">
    <source>
        <dbReference type="EMBL" id="ADO71027.1"/>
    </source>
</evidence>
<dbReference type="HOGENOM" id="CLU_1642711_0_0_7"/>
<reference evidence="1 2" key="1">
    <citation type="journal article" date="2011" name="Mol. Biol. Evol.">
        <title>Comparative genomic analysis of fruiting body formation in Myxococcales.</title>
        <authorList>
            <person name="Huntley S."/>
            <person name="Hamann N."/>
            <person name="Wegener-Feldbrugge S."/>
            <person name="Treuner-Lange A."/>
            <person name="Kube M."/>
            <person name="Reinhardt R."/>
            <person name="Klages S."/>
            <person name="Muller R."/>
            <person name="Ronning C.M."/>
            <person name="Nierman W.C."/>
            <person name="Sogaard-Andersen L."/>
        </authorList>
    </citation>
    <scope>NUCLEOTIDE SEQUENCE [LARGE SCALE GENOMIC DNA]</scope>
    <source>
        <strain evidence="1 2">DW4/3-1</strain>
    </source>
</reference>
<dbReference type="AlphaFoldDB" id="E3FWX6"/>
<organism evidence="1 2">
    <name type="scientific">Stigmatella aurantiaca (strain DW4/3-1)</name>
    <dbReference type="NCBI Taxonomy" id="378806"/>
    <lineage>
        <taxon>Bacteria</taxon>
        <taxon>Pseudomonadati</taxon>
        <taxon>Myxococcota</taxon>
        <taxon>Myxococcia</taxon>
        <taxon>Myxococcales</taxon>
        <taxon>Cystobacterineae</taxon>
        <taxon>Archangiaceae</taxon>
        <taxon>Stigmatella</taxon>
    </lineage>
</organism>
<keyword evidence="2" id="KW-1185">Reference proteome</keyword>
<evidence type="ECO:0000313" key="2">
    <source>
        <dbReference type="Proteomes" id="UP000001351"/>
    </source>
</evidence>
<dbReference type="EMBL" id="CP002271">
    <property type="protein sequence ID" value="ADO71027.1"/>
    <property type="molecule type" value="Genomic_DNA"/>
</dbReference>
<proteinExistence type="predicted"/>
<dbReference type="Proteomes" id="UP000001351">
    <property type="component" value="Chromosome"/>
</dbReference>